<reference evidence="1" key="1">
    <citation type="journal article" date="2014" name="Nat. Commun.">
        <title>The tobacco genome sequence and its comparison with those of tomato and potato.</title>
        <authorList>
            <person name="Sierro N."/>
            <person name="Battey J.N."/>
            <person name="Ouadi S."/>
            <person name="Bakaher N."/>
            <person name="Bovet L."/>
            <person name="Willig A."/>
            <person name="Goepfert S."/>
            <person name="Peitsch M.C."/>
            <person name="Ivanov N.V."/>
        </authorList>
    </citation>
    <scope>NUCLEOTIDE SEQUENCE [LARGE SCALE GENOMIC DNA]</scope>
</reference>
<reference evidence="2" key="2">
    <citation type="submission" date="2025-08" db="UniProtKB">
        <authorList>
            <consortium name="RefSeq"/>
        </authorList>
    </citation>
    <scope>IDENTIFICATION</scope>
    <source>
        <tissue evidence="2">Leaf</tissue>
    </source>
</reference>
<protein>
    <submittedName>
        <fullName evidence="2">Uncharacterized protein LOC142169449</fullName>
    </submittedName>
</protein>
<evidence type="ECO:0000313" key="2">
    <source>
        <dbReference type="RefSeq" id="XP_075086947.1"/>
    </source>
</evidence>
<gene>
    <name evidence="2" type="primary">LOC142169449</name>
</gene>
<keyword evidence="1" id="KW-1185">Reference proteome</keyword>
<proteinExistence type="predicted"/>
<evidence type="ECO:0000313" key="1">
    <source>
        <dbReference type="Proteomes" id="UP000790787"/>
    </source>
</evidence>
<sequence length="143" mass="16628">MLSIVSFFFNNHLFNDFNIYPYLSFSGCLEISFMFLDEQTVKGTISLDGSFVFKTLSLQDFRNLEDGLSSIKSNFSPHVSEMIVETSSLEHYKLWPRCRTQFLNLRNESRALCHRGRISSGLGWNYRKVDGMPAIMVYQRTSR</sequence>
<organism evidence="1 2">
    <name type="scientific">Nicotiana tabacum</name>
    <name type="common">Common tobacco</name>
    <dbReference type="NCBI Taxonomy" id="4097"/>
    <lineage>
        <taxon>Eukaryota</taxon>
        <taxon>Viridiplantae</taxon>
        <taxon>Streptophyta</taxon>
        <taxon>Embryophyta</taxon>
        <taxon>Tracheophyta</taxon>
        <taxon>Spermatophyta</taxon>
        <taxon>Magnoliopsida</taxon>
        <taxon>eudicotyledons</taxon>
        <taxon>Gunneridae</taxon>
        <taxon>Pentapetalae</taxon>
        <taxon>asterids</taxon>
        <taxon>lamiids</taxon>
        <taxon>Solanales</taxon>
        <taxon>Solanaceae</taxon>
        <taxon>Nicotianoideae</taxon>
        <taxon>Nicotianeae</taxon>
        <taxon>Nicotiana</taxon>
    </lineage>
</organism>
<dbReference type="RefSeq" id="XP_075086947.1">
    <property type="nucleotide sequence ID" value="XM_075230846.1"/>
</dbReference>
<name>A0AC58SPP0_TOBAC</name>
<dbReference type="Proteomes" id="UP000790787">
    <property type="component" value="Chromosome 15"/>
</dbReference>
<accession>A0AC58SPP0</accession>